<comment type="caution">
    <text evidence="6">The sequence shown here is derived from an EMBL/GenBank/DDBJ whole genome shotgun (WGS) entry which is preliminary data.</text>
</comment>
<dbReference type="Pfam" id="PF00027">
    <property type="entry name" value="cNMP_binding"/>
    <property type="match status" value="1"/>
</dbReference>
<reference evidence="6 7" key="1">
    <citation type="submission" date="2020-07" db="EMBL/GenBank/DDBJ databases">
        <title>Definition of the novel symbiovar canariense within Mesorhizobium novociceri, a new species of genus Mesorhizobium nodulating Cicer canariense in the Caldera de Taburiente National Park (La Palma, Canary Islands).</title>
        <authorList>
            <person name="Leon-Barrios M."/>
            <person name="Perez-Yepez J."/>
            <person name="Flores-Felix J.D."/>
            <person name="Ramirez-Baena M.H."/>
            <person name="Pulido-Suarez L."/>
            <person name="Igual J.M."/>
            <person name="Velazquez E."/>
            <person name="Peix A."/>
        </authorList>
    </citation>
    <scope>NUCLEOTIDE SEQUENCE [LARGE SCALE GENOMIC DNA]</scope>
    <source>
        <strain evidence="6 7">CCANP35</strain>
    </source>
</reference>
<keyword evidence="2" id="KW-0238">DNA-binding</keyword>
<evidence type="ECO:0000256" key="1">
    <source>
        <dbReference type="ARBA" id="ARBA00023015"/>
    </source>
</evidence>
<dbReference type="SUPFAM" id="SSF51206">
    <property type="entry name" value="cAMP-binding domain-like"/>
    <property type="match status" value="1"/>
</dbReference>
<dbReference type="InterPro" id="IPR012318">
    <property type="entry name" value="HTH_CRP"/>
</dbReference>
<dbReference type="InterPro" id="IPR036390">
    <property type="entry name" value="WH_DNA-bd_sf"/>
</dbReference>
<evidence type="ECO:0000259" key="4">
    <source>
        <dbReference type="Pfam" id="PF00027"/>
    </source>
</evidence>
<dbReference type="Proteomes" id="UP000558284">
    <property type="component" value="Unassembled WGS sequence"/>
</dbReference>
<keyword evidence="7" id="KW-1185">Reference proteome</keyword>
<protein>
    <submittedName>
        <fullName evidence="6">Crp/Fnr family transcriptional regulator</fullName>
    </submittedName>
</protein>
<dbReference type="InterPro" id="IPR036388">
    <property type="entry name" value="WH-like_DNA-bd_sf"/>
</dbReference>
<evidence type="ECO:0000259" key="5">
    <source>
        <dbReference type="Pfam" id="PF13545"/>
    </source>
</evidence>
<dbReference type="Pfam" id="PF13545">
    <property type="entry name" value="HTH_Crp_2"/>
    <property type="match status" value="1"/>
</dbReference>
<evidence type="ECO:0000313" key="7">
    <source>
        <dbReference type="Proteomes" id="UP000558284"/>
    </source>
</evidence>
<evidence type="ECO:0000313" key="6">
    <source>
        <dbReference type="EMBL" id="MBA1144793.1"/>
    </source>
</evidence>
<gene>
    <name evidence="6" type="ORF">H0241_31865</name>
</gene>
<name>A0A838BEZ0_9HYPH</name>
<feature type="domain" description="HTH crp-type" evidence="5">
    <location>
        <begin position="150"/>
        <end position="216"/>
    </location>
</feature>
<dbReference type="RefSeq" id="WP_181061722.1">
    <property type="nucleotide sequence ID" value="NZ_JACDTY010000027.1"/>
</dbReference>
<dbReference type="Gene3D" id="2.60.120.10">
    <property type="entry name" value="Jelly Rolls"/>
    <property type="match status" value="1"/>
</dbReference>
<organism evidence="6 7">
    <name type="scientific">Mesorhizobium neociceri</name>
    <dbReference type="NCBI Taxonomy" id="1307853"/>
    <lineage>
        <taxon>Bacteria</taxon>
        <taxon>Pseudomonadati</taxon>
        <taxon>Pseudomonadota</taxon>
        <taxon>Alphaproteobacteria</taxon>
        <taxon>Hyphomicrobiales</taxon>
        <taxon>Phyllobacteriaceae</taxon>
        <taxon>Mesorhizobium</taxon>
    </lineage>
</organism>
<accession>A0A838BEZ0</accession>
<keyword evidence="1" id="KW-0805">Transcription regulation</keyword>
<feature type="domain" description="Cyclic nucleotide-binding" evidence="4">
    <location>
        <begin position="42"/>
        <end position="117"/>
    </location>
</feature>
<dbReference type="InterPro" id="IPR000595">
    <property type="entry name" value="cNMP-bd_dom"/>
</dbReference>
<keyword evidence="3" id="KW-0804">Transcription</keyword>
<dbReference type="GO" id="GO:0003677">
    <property type="term" value="F:DNA binding"/>
    <property type="evidence" value="ECO:0007669"/>
    <property type="project" value="UniProtKB-KW"/>
</dbReference>
<dbReference type="Gene3D" id="1.10.10.10">
    <property type="entry name" value="Winged helix-like DNA-binding domain superfamily/Winged helix DNA-binding domain"/>
    <property type="match status" value="1"/>
</dbReference>
<dbReference type="EMBL" id="JACDTY010000027">
    <property type="protein sequence ID" value="MBA1144793.1"/>
    <property type="molecule type" value="Genomic_DNA"/>
</dbReference>
<dbReference type="InterPro" id="IPR018490">
    <property type="entry name" value="cNMP-bd_dom_sf"/>
</dbReference>
<dbReference type="InterPro" id="IPR014710">
    <property type="entry name" value="RmlC-like_jellyroll"/>
</dbReference>
<evidence type="ECO:0000256" key="2">
    <source>
        <dbReference type="ARBA" id="ARBA00023125"/>
    </source>
</evidence>
<proteinExistence type="predicted"/>
<dbReference type="AlphaFoldDB" id="A0A838BEZ0"/>
<dbReference type="GO" id="GO:0006355">
    <property type="term" value="P:regulation of DNA-templated transcription"/>
    <property type="evidence" value="ECO:0007669"/>
    <property type="project" value="InterPro"/>
</dbReference>
<dbReference type="SUPFAM" id="SSF46785">
    <property type="entry name" value="Winged helix' DNA-binding domain"/>
    <property type="match status" value="1"/>
</dbReference>
<evidence type="ECO:0000256" key="3">
    <source>
        <dbReference type="ARBA" id="ARBA00023163"/>
    </source>
</evidence>
<sequence length="250" mass="27992">MDLHLDTYKNALLRRIDPGDLDLFKPYLRHTVLELRTPLETAGHEIECVYFPCSGLASVVAKKIRGAEAEVGVIGFEGMTGSALVMGDDRASHDCFIQMASEALVIDASQFKAALDTSETLRSFLMRYVHAFHIQATYTALINARCKIEERLARWLLMCDDRVVGNRIVITHEYLSVMLGVRRPGVTVALQMIEGRGLIQARRGEVVIRDRKGLINLANGSYGEPEAEYRRLVGEIEIQPQIVPQREPSP</sequence>